<proteinExistence type="inferred from homology"/>
<evidence type="ECO:0000313" key="6">
    <source>
        <dbReference type="EMBL" id="KEO88923.1"/>
    </source>
</evidence>
<keyword evidence="2" id="KW-0808">Transferase</keyword>
<gene>
    <name evidence="6" type="ORF">EH31_15965</name>
</gene>
<keyword evidence="3" id="KW-0418">Kinase</keyword>
<dbReference type="Gene3D" id="1.10.1070.20">
    <property type="match status" value="1"/>
</dbReference>
<protein>
    <recommendedName>
        <fullName evidence="8">Phosphatidylinositol kinase</fullName>
    </recommendedName>
</protein>
<dbReference type="PANTHER" id="PTHR37419:SF1">
    <property type="entry name" value="SERINE_THREONINE-PROTEIN KINASE TOXIN HIPA"/>
    <property type="match status" value="1"/>
</dbReference>
<feature type="domain" description="HipA-like C-terminal" evidence="4">
    <location>
        <begin position="158"/>
        <end position="388"/>
    </location>
</feature>
<keyword evidence="7" id="KW-1185">Reference proteome</keyword>
<dbReference type="CDD" id="cd17793">
    <property type="entry name" value="HipA"/>
    <property type="match status" value="1"/>
</dbReference>
<dbReference type="eggNOG" id="COG3550">
    <property type="taxonomic scope" value="Bacteria"/>
</dbReference>
<accession>A0A074MAQ7</accession>
<comment type="similarity">
    <text evidence="1">Belongs to the HipA Ser/Thr kinase family.</text>
</comment>
<dbReference type="InterPro" id="IPR017508">
    <property type="entry name" value="HipA_N1"/>
</dbReference>
<dbReference type="GO" id="GO:0005829">
    <property type="term" value="C:cytosol"/>
    <property type="evidence" value="ECO:0007669"/>
    <property type="project" value="TreeGrafter"/>
</dbReference>
<reference evidence="6 7" key="1">
    <citation type="submission" date="2014-04" db="EMBL/GenBank/DDBJ databases">
        <title>A comprehensive comparison of genomes of Erythrobacter spp. strains.</title>
        <authorList>
            <person name="Zheng Q."/>
        </authorList>
    </citation>
    <scope>NUCLEOTIDE SEQUENCE [LARGE SCALE GENOMIC DNA]</scope>
    <source>
        <strain evidence="6 7">DSM 6997</strain>
    </source>
</reference>
<comment type="caution">
    <text evidence="6">The sequence shown here is derived from an EMBL/GenBank/DDBJ whole genome shotgun (WGS) entry which is preliminary data.</text>
</comment>
<dbReference type="PANTHER" id="PTHR37419">
    <property type="entry name" value="SERINE/THREONINE-PROTEIN KINASE TOXIN HIPA"/>
    <property type="match status" value="1"/>
</dbReference>
<evidence type="ECO:0008006" key="8">
    <source>
        <dbReference type="Google" id="ProtNLM"/>
    </source>
</evidence>
<evidence type="ECO:0000256" key="2">
    <source>
        <dbReference type="ARBA" id="ARBA00022679"/>
    </source>
</evidence>
<evidence type="ECO:0000259" key="4">
    <source>
        <dbReference type="Pfam" id="PF07804"/>
    </source>
</evidence>
<evidence type="ECO:0000256" key="1">
    <source>
        <dbReference type="ARBA" id="ARBA00010164"/>
    </source>
</evidence>
<dbReference type="InterPro" id="IPR052028">
    <property type="entry name" value="HipA_Ser/Thr_kinase"/>
</dbReference>
<evidence type="ECO:0000313" key="7">
    <source>
        <dbReference type="Proteomes" id="UP000027647"/>
    </source>
</evidence>
<dbReference type="Pfam" id="PF07804">
    <property type="entry name" value="HipA_C"/>
    <property type="match status" value="1"/>
</dbReference>
<dbReference type="STRING" id="1044.EH31_15965"/>
<dbReference type="NCBIfam" id="TIGR03071">
    <property type="entry name" value="couple_hipA"/>
    <property type="match status" value="1"/>
</dbReference>
<evidence type="ECO:0000259" key="5">
    <source>
        <dbReference type="Pfam" id="PF13657"/>
    </source>
</evidence>
<dbReference type="GO" id="GO:0004674">
    <property type="term" value="F:protein serine/threonine kinase activity"/>
    <property type="evidence" value="ECO:0007669"/>
    <property type="project" value="TreeGrafter"/>
</dbReference>
<name>A0A074MAQ7_ERYLO</name>
<dbReference type="Pfam" id="PF13657">
    <property type="entry name" value="Couple_hipA"/>
    <property type="match status" value="1"/>
</dbReference>
<organism evidence="6 7">
    <name type="scientific">Erythrobacter longus</name>
    <dbReference type="NCBI Taxonomy" id="1044"/>
    <lineage>
        <taxon>Bacteria</taxon>
        <taxon>Pseudomonadati</taxon>
        <taxon>Pseudomonadota</taxon>
        <taxon>Alphaproteobacteria</taxon>
        <taxon>Sphingomonadales</taxon>
        <taxon>Erythrobacteraceae</taxon>
        <taxon>Erythrobacter/Porphyrobacter group</taxon>
        <taxon>Erythrobacter</taxon>
    </lineage>
</organism>
<dbReference type="InterPro" id="IPR012893">
    <property type="entry name" value="HipA-like_C"/>
</dbReference>
<sequence>MAQPLMLILQVWLEASPEPVGYFVKGDDGDLSFTYNAQWLADPSCHALSLSLPLSEEAFGDVPVRAWFGNLLHENDQLEATMARYGIERSDIAGLLEHLGADCPGAVSVLGLDRPPVKRPGTLSEDYDPLDEGTLRDIVERLATGKLLPDEMRDPSPVAGVRRKISLAALPDGRFALPKNGTGAPTTHILKLPDRQNLKEARDEAFLTDLAARCGFEVGTCIADEIGEHDVLLINRFDRLIDSDKVYRLHVEDFAQASGLPSDLKYERRGEAGRRFDAPKIGAILAATDQPALARNTFLKMTLFNLLLGNNDNHAKNNGLILAHGGSVQLAPFYDLTPVLMGGDYTDELAFNVGAASHFDAITAEDLIAFTAAIGIPASGALALLKAAAGELIDQIEELSESFPREMAALDRLFGHTAAHINDILGLERALRERDAHVTKGGGWSLS</sequence>
<evidence type="ECO:0000256" key="3">
    <source>
        <dbReference type="ARBA" id="ARBA00022777"/>
    </source>
</evidence>
<dbReference type="EMBL" id="JMIW01000007">
    <property type="protein sequence ID" value="KEO88923.1"/>
    <property type="molecule type" value="Genomic_DNA"/>
</dbReference>
<dbReference type="Proteomes" id="UP000027647">
    <property type="component" value="Unassembled WGS sequence"/>
</dbReference>
<feature type="domain" description="HipA N-terminal subdomain 1" evidence="5">
    <location>
        <begin position="9"/>
        <end position="109"/>
    </location>
</feature>
<dbReference type="AlphaFoldDB" id="A0A074MAQ7"/>